<accession>A0A323UCQ9</accession>
<dbReference type="PANTHER" id="PTHR33221">
    <property type="entry name" value="WINGED HELIX-TURN-HELIX TRANSCRIPTIONAL REGULATOR, RRF2 FAMILY"/>
    <property type="match status" value="1"/>
</dbReference>
<dbReference type="GO" id="GO:0003700">
    <property type="term" value="F:DNA-binding transcription factor activity"/>
    <property type="evidence" value="ECO:0007669"/>
    <property type="project" value="TreeGrafter"/>
</dbReference>
<dbReference type="AlphaFoldDB" id="A0A323UCQ9"/>
<dbReference type="SUPFAM" id="SSF46785">
    <property type="entry name" value="Winged helix' DNA-binding domain"/>
    <property type="match status" value="1"/>
</dbReference>
<dbReference type="InterPro" id="IPR000944">
    <property type="entry name" value="Tscrpt_reg_Rrf2"/>
</dbReference>
<sequence length="157" mass="17214">MMKTDGRLARMLHVLVHMGLLDGRETSERIALMLNTNPVVVRRTLGALRDHGIVESEGGRGGGWKLTRSLDQVTVLDVQRALTAGTILTTPVSRDHPSCPVERAANSVLEEAYAAAEKQLIAKYGVTTLAQIAEHAKARRWQRPRRETDSGHNDDGA</sequence>
<dbReference type="PROSITE" id="PS51197">
    <property type="entry name" value="HTH_RRF2_2"/>
    <property type="match status" value="1"/>
</dbReference>
<dbReference type="Gene3D" id="1.10.10.10">
    <property type="entry name" value="Winged helix-like DNA-binding domain superfamily/Winged helix DNA-binding domain"/>
    <property type="match status" value="1"/>
</dbReference>
<evidence type="ECO:0000256" key="1">
    <source>
        <dbReference type="SAM" id="MobiDB-lite"/>
    </source>
</evidence>
<dbReference type="Pfam" id="PF02082">
    <property type="entry name" value="Rrf2"/>
    <property type="match status" value="1"/>
</dbReference>
<dbReference type="Proteomes" id="UP000248134">
    <property type="component" value="Unassembled WGS sequence"/>
</dbReference>
<gene>
    <name evidence="2" type="ORF">DNX69_20365</name>
</gene>
<protein>
    <submittedName>
        <fullName evidence="2">Transcriptional regulator</fullName>
    </submittedName>
</protein>
<feature type="region of interest" description="Disordered" evidence="1">
    <location>
        <begin position="136"/>
        <end position="157"/>
    </location>
</feature>
<organism evidence="2 3">
    <name type="scientific">Rhodopseudomonas palustris</name>
    <dbReference type="NCBI Taxonomy" id="1076"/>
    <lineage>
        <taxon>Bacteria</taxon>
        <taxon>Pseudomonadati</taxon>
        <taxon>Pseudomonadota</taxon>
        <taxon>Alphaproteobacteria</taxon>
        <taxon>Hyphomicrobiales</taxon>
        <taxon>Nitrobacteraceae</taxon>
        <taxon>Rhodopseudomonas</taxon>
    </lineage>
</organism>
<reference evidence="2 3" key="1">
    <citation type="submission" date="2018-06" db="EMBL/GenBank/DDBJ databases">
        <title>Draft Whole-Genome Sequence of the purple photosynthetic bacterium Rhodospeudomonas palustris XCP.</title>
        <authorList>
            <person name="Rayyan A."/>
            <person name="Meyer T.E."/>
            <person name="Kyndt J.A."/>
        </authorList>
    </citation>
    <scope>NUCLEOTIDE SEQUENCE [LARGE SCALE GENOMIC DNA]</scope>
    <source>
        <strain evidence="2 3">XCP</strain>
    </source>
</reference>
<dbReference type="PANTHER" id="PTHR33221:SF15">
    <property type="entry name" value="HTH-TYPE TRANSCRIPTIONAL REGULATOR YWGB-RELATED"/>
    <property type="match status" value="1"/>
</dbReference>
<dbReference type="OrthoDB" id="9800506at2"/>
<evidence type="ECO:0000313" key="3">
    <source>
        <dbReference type="Proteomes" id="UP000248134"/>
    </source>
</evidence>
<comment type="caution">
    <text evidence="2">The sequence shown here is derived from an EMBL/GenBank/DDBJ whole genome shotgun (WGS) entry which is preliminary data.</text>
</comment>
<proteinExistence type="predicted"/>
<dbReference type="InterPro" id="IPR036388">
    <property type="entry name" value="WH-like_DNA-bd_sf"/>
</dbReference>
<name>A0A323UCQ9_RHOPL</name>
<evidence type="ECO:0000313" key="2">
    <source>
        <dbReference type="EMBL" id="PZA10171.1"/>
    </source>
</evidence>
<dbReference type="EMBL" id="QKQS01000025">
    <property type="protein sequence ID" value="PZA10171.1"/>
    <property type="molecule type" value="Genomic_DNA"/>
</dbReference>
<feature type="compositionally biased region" description="Basic and acidic residues" evidence="1">
    <location>
        <begin position="144"/>
        <end position="157"/>
    </location>
</feature>
<dbReference type="InterPro" id="IPR036390">
    <property type="entry name" value="WH_DNA-bd_sf"/>
</dbReference>
<dbReference type="GO" id="GO:0005829">
    <property type="term" value="C:cytosol"/>
    <property type="evidence" value="ECO:0007669"/>
    <property type="project" value="TreeGrafter"/>
</dbReference>